<dbReference type="EMBL" id="CAXAQS010000751">
    <property type="protein sequence ID" value="CAK9253010.1"/>
    <property type="molecule type" value="Genomic_DNA"/>
</dbReference>
<keyword evidence="5" id="KW-0862">Zinc</keyword>
<comment type="subcellular location">
    <subcellularLocation>
        <location evidence="1">Cytoplasm</location>
    </subcellularLocation>
</comment>
<dbReference type="PANTHER" id="PTHR13419:SF0">
    <property type="entry name" value="CXXC-TYPE DOMAIN-CONTAINING PROTEIN"/>
    <property type="match status" value="1"/>
</dbReference>
<feature type="domain" description="CXXC-type" evidence="8">
    <location>
        <begin position="413"/>
        <end position="453"/>
    </location>
</feature>
<dbReference type="PROSITE" id="PS51058">
    <property type="entry name" value="ZF_CXXC"/>
    <property type="match status" value="1"/>
</dbReference>
<name>A0ABP0VEX6_9BRYO</name>
<keyword evidence="6" id="KW-0238">DNA-binding</keyword>
<evidence type="ECO:0000256" key="3">
    <source>
        <dbReference type="ARBA" id="ARBA00022723"/>
    </source>
</evidence>
<keyword evidence="3" id="KW-0479">Metal-binding</keyword>
<comment type="caution">
    <text evidence="9">The sequence shown here is derived from an EMBL/GenBank/DDBJ whole genome shotgun (WGS) entry which is preliminary data.</text>
</comment>
<evidence type="ECO:0000256" key="2">
    <source>
        <dbReference type="ARBA" id="ARBA00022490"/>
    </source>
</evidence>
<evidence type="ECO:0000259" key="8">
    <source>
        <dbReference type="PROSITE" id="PS51058"/>
    </source>
</evidence>
<feature type="compositionally biased region" description="Polar residues" evidence="7">
    <location>
        <begin position="25"/>
        <end position="40"/>
    </location>
</feature>
<dbReference type="InterPro" id="IPR002857">
    <property type="entry name" value="Znf_CXXC"/>
</dbReference>
<feature type="region of interest" description="Disordered" evidence="7">
    <location>
        <begin position="346"/>
        <end position="369"/>
    </location>
</feature>
<evidence type="ECO:0000256" key="4">
    <source>
        <dbReference type="ARBA" id="ARBA00022771"/>
    </source>
</evidence>
<proteinExistence type="predicted"/>
<feature type="region of interest" description="Disordered" evidence="7">
    <location>
        <begin position="129"/>
        <end position="253"/>
    </location>
</feature>
<evidence type="ECO:0000313" key="10">
    <source>
        <dbReference type="Proteomes" id="UP001497444"/>
    </source>
</evidence>
<keyword evidence="2" id="KW-0963">Cytoplasm</keyword>
<reference evidence="9" key="1">
    <citation type="submission" date="2024-02" db="EMBL/GenBank/DDBJ databases">
        <authorList>
            <consortium name="ELIXIR-Norway"/>
            <consortium name="Elixir Norway"/>
        </authorList>
    </citation>
    <scope>NUCLEOTIDE SEQUENCE</scope>
</reference>
<keyword evidence="4" id="KW-0863">Zinc-finger</keyword>
<organism evidence="9 10">
    <name type="scientific">Sphagnum jensenii</name>
    <dbReference type="NCBI Taxonomy" id="128206"/>
    <lineage>
        <taxon>Eukaryota</taxon>
        <taxon>Viridiplantae</taxon>
        <taxon>Streptophyta</taxon>
        <taxon>Embryophyta</taxon>
        <taxon>Bryophyta</taxon>
        <taxon>Sphagnophytina</taxon>
        <taxon>Sphagnopsida</taxon>
        <taxon>Sphagnales</taxon>
        <taxon>Sphagnaceae</taxon>
        <taxon>Sphagnum</taxon>
    </lineage>
</organism>
<dbReference type="Proteomes" id="UP001497444">
    <property type="component" value="Unassembled WGS sequence"/>
</dbReference>
<evidence type="ECO:0000256" key="5">
    <source>
        <dbReference type="ARBA" id="ARBA00022833"/>
    </source>
</evidence>
<feature type="compositionally biased region" description="Polar residues" evidence="7">
    <location>
        <begin position="166"/>
        <end position="184"/>
    </location>
</feature>
<dbReference type="PANTHER" id="PTHR13419">
    <property type="entry name" value="ZINC FINGER-CONTAINING"/>
    <property type="match status" value="1"/>
</dbReference>
<protein>
    <recommendedName>
        <fullName evidence="8">CXXC-type domain-containing protein</fullName>
    </recommendedName>
</protein>
<keyword evidence="10" id="KW-1185">Reference proteome</keyword>
<evidence type="ECO:0000256" key="7">
    <source>
        <dbReference type="SAM" id="MobiDB-lite"/>
    </source>
</evidence>
<feature type="compositionally biased region" description="Polar residues" evidence="7">
    <location>
        <begin position="239"/>
        <end position="253"/>
    </location>
</feature>
<feature type="compositionally biased region" description="Polar residues" evidence="7">
    <location>
        <begin position="200"/>
        <end position="232"/>
    </location>
</feature>
<sequence>MNDSNRQSLPTSYSSGPPPPLNHTFGGSTAVDTWMTTAPSAGQPLPSYGTLQNHNEFDGLRQGYHSGIPSPGSNGPQNFIHHSFIQQPYLNNKYGSAPDYNQSHFSSNLYSSPIYANNYVSKVDISSKPNINNSDGGTDTHMEDVCGNDGNTAEGLTARLLDKNSDNSSAQPGSPSSQDGSCSNGVGYRPWEQPGAEGQQLAQDQANAQSLTHPTRPSSAQSDKQQQRTTPDTARRTGRSPSAQQFGESQHQIERISNQTTEKYQTLTPVPPIPPISAPGYNPNIYGQPPPVLYPNTLGASPYMQSFSGGFSTPDGKQLKMRIAEPDSSTPDIRIAAIENSFQVPSVSSTTSRQAIGGIPQPSATPPHPQTAQQVVAVHHAPQTVNEQWEASNQVSVPQNISQQTPAEGEKVTKKKRKRCGECPGCLKKDNCGECGPCKSIRSHQICKMRKCDQLKTKKEKSREVCLN</sequence>
<feature type="compositionally biased region" description="Polar residues" evidence="7">
    <location>
        <begin position="1"/>
        <end position="15"/>
    </location>
</feature>
<evidence type="ECO:0000256" key="1">
    <source>
        <dbReference type="ARBA" id="ARBA00004496"/>
    </source>
</evidence>
<accession>A0ABP0VEX6</accession>
<evidence type="ECO:0000313" key="9">
    <source>
        <dbReference type="EMBL" id="CAK9253010.1"/>
    </source>
</evidence>
<evidence type="ECO:0000256" key="6">
    <source>
        <dbReference type="ARBA" id="ARBA00023125"/>
    </source>
</evidence>
<dbReference type="InterPro" id="IPR040388">
    <property type="entry name" value="CXXC4/CXXC5"/>
</dbReference>
<gene>
    <name evidence="9" type="ORF">CSSPJE1EN1_LOCUS28388</name>
</gene>
<feature type="region of interest" description="Disordered" evidence="7">
    <location>
        <begin position="1"/>
        <end position="80"/>
    </location>
</feature>